<organism evidence="4 5">
    <name type="scientific">Rubripirellula amarantea</name>
    <dbReference type="NCBI Taxonomy" id="2527999"/>
    <lineage>
        <taxon>Bacteria</taxon>
        <taxon>Pseudomonadati</taxon>
        <taxon>Planctomycetota</taxon>
        <taxon>Planctomycetia</taxon>
        <taxon>Pirellulales</taxon>
        <taxon>Pirellulaceae</taxon>
        <taxon>Rubripirellula</taxon>
    </lineage>
</organism>
<name>A0A5C5WSN8_9BACT</name>
<dbReference type="Pfam" id="PF25917">
    <property type="entry name" value="BSH_RND"/>
    <property type="match status" value="1"/>
</dbReference>
<reference evidence="4 5" key="1">
    <citation type="submission" date="2019-02" db="EMBL/GenBank/DDBJ databases">
        <title>Deep-cultivation of Planctomycetes and their phenomic and genomic characterization uncovers novel biology.</title>
        <authorList>
            <person name="Wiegand S."/>
            <person name="Jogler M."/>
            <person name="Boedeker C."/>
            <person name="Pinto D."/>
            <person name="Vollmers J."/>
            <person name="Rivas-Marin E."/>
            <person name="Kohn T."/>
            <person name="Peeters S.H."/>
            <person name="Heuer A."/>
            <person name="Rast P."/>
            <person name="Oberbeckmann S."/>
            <person name="Bunk B."/>
            <person name="Jeske O."/>
            <person name="Meyerdierks A."/>
            <person name="Storesund J.E."/>
            <person name="Kallscheuer N."/>
            <person name="Luecker S."/>
            <person name="Lage O.M."/>
            <person name="Pohl T."/>
            <person name="Merkel B.J."/>
            <person name="Hornburger P."/>
            <person name="Mueller R.-W."/>
            <person name="Bruemmer F."/>
            <person name="Labrenz M."/>
            <person name="Spormann A.M."/>
            <person name="Op Den Camp H."/>
            <person name="Overmann J."/>
            <person name="Amann R."/>
            <person name="Jetten M.S.M."/>
            <person name="Mascher T."/>
            <person name="Medema M.H."/>
            <person name="Devos D.P."/>
            <person name="Kaster A.-K."/>
            <person name="Ovreas L."/>
            <person name="Rohde M."/>
            <person name="Galperin M.Y."/>
            <person name="Jogler C."/>
        </authorList>
    </citation>
    <scope>NUCLEOTIDE SEQUENCE [LARGE SCALE GENOMIC DNA]</scope>
    <source>
        <strain evidence="4 5">Pla22</strain>
    </source>
</reference>
<dbReference type="Gene3D" id="1.10.287.470">
    <property type="entry name" value="Helix hairpin bin"/>
    <property type="match status" value="1"/>
</dbReference>
<comment type="caution">
    <text evidence="4">The sequence shown here is derived from an EMBL/GenBank/DDBJ whole genome shotgun (WGS) entry which is preliminary data.</text>
</comment>
<keyword evidence="2" id="KW-0732">Signal</keyword>
<gene>
    <name evidence="4" type="ORF">Pla22_15780</name>
</gene>
<dbReference type="Proteomes" id="UP000316598">
    <property type="component" value="Unassembled WGS sequence"/>
</dbReference>
<dbReference type="RefSeq" id="WP_207310312.1">
    <property type="nucleotide sequence ID" value="NZ_SJPI01000001.1"/>
</dbReference>
<dbReference type="InterPro" id="IPR058625">
    <property type="entry name" value="MdtA-like_BSH"/>
</dbReference>
<keyword evidence="1" id="KW-0175">Coiled coil</keyword>
<evidence type="ECO:0000313" key="4">
    <source>
        <dbReference type="EMBL" id="TWT53944.1"/>
    </source>
</evidence>
<dbReference type="GO" id="GO:1990281">
    <property type="term" value="C:efflux pump complex"/>
    <property type="evidence" value="ECO:0007669"/>
    <property type="project" value="TreeGrafter"/>
</dbReference>
<feature type="signal peptide" evidence="2">
    <location>
        <begin position="1"/>
        <end position="20"/>
    </location>
</feature>
<dbReference type="PANTHER" id="PTHR30469:SF15">
    <property type="entry name" value="HLYD FAMILY OF SECRETION PROTEINS"/>
    <property type="match status" value="1"/>
</dbReference>
<dbReference type="AlphaFoldDB" id="A0A5C5WSN8"/>
<dbReference type="GO" id="GO:0015562">
    <property type="term" value="F:efflux transmembrane transporter activity"/>
    <property type="evidence" value="ECO:0007669"/>
    <property type="project" value="TreeGrafter"/>
</dbReference>
<sequence precursor="true">MRNAIFALLALSLFAVGANAQNGERTIRAVNCSVRYINKVDVPAKADGPVMELNFEEGDAVTVGDVLAIIEDTAAKLAVDLKKAEEKEAILTASNDINLKDAVNSERVAKAEYEAFKELHREGALPYWEMEKKRLEAERQKLRIGLAEMEQKIALVKRIAKQTELDMAEFELTKRKVTAPATGFIEKRIAQIGQWVQAGSPIATLIQMDKLRVEGDIDALSYPGNVAKGTRVEVTVYQGDREVKVDGVIGYISMEVDLNDNNKIWVEIENEKFGTDWKFKPGMKADIAVK</sequence>
<evidence type="ECO:0000256" key="2">
    <source>
        <dbReference type="SAM" id="SignalP"/>
    </source>
</evidence>
<dbReference type="EMBL" id="SJPI01000001">
    <property type="protein sequence ID" value="TWT53944.1"/>
    <property type="molecule type" value="Genomic_DNA"/>
</dbReference>
<protein>
    <submittedName>
        <fullName evidence="4">Multidrug resistance protein MdtN</fullName>
    </submittedName>
</protein>
<proteinExistence type="predicted"/>
<evidence type="ECO:0000313" key="5">
    <source>
        <dbReference type="Proteomes" id="UP000316598"/>
    </source>
</evidence>
<feature type="coiled-coil region" evidence="1">
    <location>
        <begin position="132"/>
        <end position="166"/>
    </location>
</feature>
<dbReference type="SUPFAM" id="SSF111369">
    <property type="entry name" value="HlyD-like secretion proteins"/>
    <property type="match status" value="1"/>
</dbReference>
<keyword evidence="5" id="KW-1185">Reference proteome</keyword>
<dbReference type="Gene3D" id="2.40.30.170">
    <property type="match status" value="1"/>
</dbReference>
<dbReference type="PANTHER" id="PTHR30469">
    <property type="entry name" value="MULTIDRUG RESISTANCE PROTEIN MDTA"/>
    <property type="match status" value="1"/>
</dbReference>
<feature type="domain" description="Multidrug resistance protein MdtA-like barrel-sandwich hybrid" evidence="3">
    <location>
        <begin position="38"/>
        <end position="204"/>
    </location>
</feature>
<evidence type="ECO:0000256" key="1">
    <source>
        <dbReference type="SAM" id="Coils"/>
    </source>
</evidence>
<evidence type="ECO:0000259" key="3">
    <source>
        <dbReference type="Pfam" id="PF25917"/>
    </source>
</evidence>
<accession>A0A5C5WSN8</accession>
<dbReference type="Gene3D" id="2.40.50.100">
    <property type="match status" value="1"/>
</dbReference>
<feature type="chain" id="PRO_5022737274" evidence="2">
    <location>
        <begin position="21"/>
        <end position="290"/>
    </location>
</feature>